<dbReference type="InterPro" id="IPR019587">
    <property type="entry name" value="Polyketide_cyclase/dehydratase"/>
</dbReference>
<name>A0ABP6P9E4_9ACTN</name>
<proteinExistence type="predicted"/>
<sequence>MGRVAHIAGEVHIDAPIGTVFDVVADSRNEPTYNPAMTRVELLTPEPIGTGTQFRAYMGKAGTPMLVELTTVERPHLLASRTTSSLMETSGTLSFTETDGGTTMRWDWQVRAKGWHRLLTPVFGLVGGKMEHSIWNGLKRHVESGRAS</sequence>
<dbReference type="EMBL" id="BAAAVV010000005">
    <property type="protein sequence ID" value="GAA3169645.1"/>
    <property type="molecule type" value="Genomic_DNA"/>
</dbReference>
<reference evidence="2" key="1">
    <citation type="journal article" date="2019" name="Int. J. Syst. Evol. Microbiol.">
        <title>The Global Catalogue of Microorganisms (GCM) 10K type strain sequencing project: providing services to taxonomists for standard genome sequencing and annotation.</title>
        <authorList>
            <consortium name="The Broad Institute Genomics Platform"/>
            <consortium name="The Broad Institute Genome Sequencing Center for Infectious Disease"/>
            <person name="Wu L."/>
            <person name="Ma J."/>
        </authorList>
    </citation>
    <scope>NUCLEOTIDE SEQUENCE [LARGE SCALE GENOMIC DNA]</scope>
    <source>
        <strain evidence="2">JCM 15614</strain>
    </source>
</reference>
<dbReference type="Gene3D" id="3.30.530.20">
    <property type="match status" value="1"/>
</dbReference>
<dbReference type="Proteomes" id="UP001499924">
    <property type="component" value="Unassembled WGS sequence"/>
</dbReference>
<protein>
    <recommendedName>
        <fullName evidence="3">Polyketide cyclase / dehydrase and lipid transport</fullName>
    </recommendedName>
</protein>
<evidence type="ECO:0000313" key="1">
    <source>
        <dbReference type="EMBL" id="GAA3169645.1"/>
    </source>
</evidence>
<accession>A0ABP6P9E4</accession>
<dbReference type="SUPFAM" id="SSF55961">
    <property type="entry name" value="Bet v1-like"/>
    <property type="match status" value="1"/>
</dbReference>
<keyword evidence="2" id="KW-1185">Reference proteome</keyword>
<evidence type="ECO:0008006" key="3">
    <source>
        <dbReference type="Google" id="ProtNLM"/>
    </source>
</evidence>
<gene>
    <name evidence="1" type="ORF">GCM10010531_23380</name>
</gene>
<comment type="caution">
    <text evidence="1">The sequence shown here is derived from an EMBL/GenBank/DDBJ whole genome shotgun (WGS) entry which is preliminary data.</text>
</comment>
<dbReference type="Pfam" id="PF10604">
    <property type="entry name" value="Polyketide_cyc2"/>
    <property type="match status" value="1"/>
</dbReference>
<evidence type="ECO:0000313" key="2">
    <source>
        <dbReference type="Proteomes" id="UP001499924"/>
    </source>
</evidence>
<dbReference type="InterPro" id="IPR023393">
    <property type="entry name" value="START-like_dom_sf"/>
</dbReference>
<organism evidence="1 2">
    <name type="scientific">Blastococcus jejuensis</name>
    <dbReference type="NCBI Taxonomy" id="351224"/>
    <lineage>
        <taxon>Bacteria</taxon>
        <taxon>Bacillati</taxon>
        <taxon>Actinomycetota</taxon>
        <taxon>Actinomycetes</taxon>
        <taxon>Geodermatophilales</taxon>
        <taxon>Geodermatophilaceae</taxon>
        <taxon>Blastococcus</taxon>
    </lineage>
</organism>